<reference evidence="3 4" key="1">
    <citation type="submission" date="2024-01" db="EMBL/GenBank/DDBJ databases">
        <title>The genome of the rayed Mediterranean limpet Patella caerulea (Linnaeus, 1758).</title>
        <authorList>
            <person name="Anh-Thu Weber A."/>
            <person name="Halstead-Nussloch G."/>
        </authorList>
    </citation>
    <scope>NUCLEOTIDE SEQUENCE [LARGE SCALE GENOMIC DNA]</scope>
    <source>
        <strain evidence="3">AATW-2023a</strain>
        <tissue evidence="3">Whole specimen</tissue>
    </source>
</reference>
<accession>A0AAN8J8M5</accession>
<keyword evidence="4" id="KW-1185">Reference proteome</keyword>
<gene>
    <name evidence="3" type="ORF">SNE40_016058</name>
</gene>
<dbReference type="PANTHER" id="PTHR46534:SF1">
    <property type="entry name" value="IGGFC-BINDING PROTEIN N-TERMINAL DOMAIN-CONTAINING PROTEIN"/>
    <property type="match status" value="1"/>
</dbReference>
<evidence type="ECO:0000259" key="2">
    <source>
        <dbReference type="Pfam" id="PF17517"/>
    </source>
</evidence>
<dbReference type="EMBL" id="JAZGQO010000011">
    <property type="protein sequence ID" value="KAK6172402.1"/>
    <property type="molecule type" value="Genomic_DNA"/>
</dbReference>
<feature type="domain" description="IgGFc-binding protein N-terminal" evidence="2">
    <location>
        <begin position="123"/>
        <end position="404"/>
    </location>
</feature>
<comment type="caution">
    <text evidence="3">The sequence shown here is derived from an EMBL/GenBank/DDBJ whole genome shotgun (WGS) entry which is preliminary data.</text>
</comment>
<proteinExistence type="predicted"/>
<dbReference type="Proteomes" id="UP001347796">
    <property type="component" value="Unassembled WGS sequence"/>
</dbReference>
<protein>
    <recommendedName>
        <fullName evidence="2">IgGFc-binding protein N-terminal domain-containing protein</fullName>
    </recommendedName>
</protein>
<evidence type="ECO:0000313" key="3">
    <source>
        <dbReference type="EMBL" id="KAK6172402.1"/>
    </source>
</evidence>
<feature type="chain" id="PRO_5043001703" description="IgGFc-binding protein N-terminal domain-containing protein" evidence="1">
    <location>
        <begin position="23"/>
        <end position="437"/>
    </location>
</feature>
<organism evidence="3 4">
    <name type="scientific">Patella caerulea</name>
    <name type="common">Rayed Mediterranean limpet</name>
    <dbReference type="NCBI Taxonomy" id="87958"/>
    <lineage>
        <taxon>Eukaryota</taxon>
        <taxon>Metazoa</taxon>
        <taxon>Spiralia</taxon>
        <taxon>Lophotrochozoa</taxon>
        <taxon>Mollusca</taxon>
        <taxon>Gastropoda</taxon>
        <taxon>Patellogastropoda</taxon>
        <taxon>Patelloidea</taxon>
        <taxon>Patellidae</taxon>
        <taxon>Patella</taxon>
    </lineage>
</organism>
<evidence type="ECO:0000256" key="1">
    <source>
        <dbReference type="SAM" id="SignalP"/>
    </source>
</evidence>
<sequence>MAIRAVFVLSLLFGKSVNLVNSQSSFYVAFFPGSYNDSTTTSDHHNSLFISSSVSEAGTTCNISYDDDSRQEITININPNLVTKHELPAKTRMSSGVKIANKGVRVQCSKNVSLYGLSDGDFTAIPTESLSQEYIVPGFQSNSFLGVVGTSENTTLDIFIKSTCSYKYGGTAYGNGDVLTVLLQENDVLQITDQDQASGDGCDLGGSRIVASSKVSVFSGTVYYEDGGSHFFLQVPPLAAFSTETIVPRVQTSYPRKNIIRVIAAKNYTILYLPRSTRVLMSGDFVDSTFNFTEDQVITSLLPVLVTQTCLFGPSGGFSTVVPGQDLYQNDYLIQVLGKDLRQEDPYLTVISKTSAIRDLKVNGVYPNNINWVNVTRAPVPYSVGDLHIDAGQQLHISSTSPIFVREHEYNMKNTHGYIGGYDIPRDTSSNHQGRFG</sequence>
<feature type="signal peptide" evidence="1">
    <location>
        <begin position="1"/>
        <end position="22"/>
    </location>
</feature>
<dbReference type="Pfam" id="PF17517">
    <property type="entry name" value="IgGFc_binding"/>
    <property type="match status" value="1"/>
</dbReference>
<keyword evidence="1" id="KW-0732">Signal</keyword>
<dbReference type="AlphaFoldDB" id="A0AAN8J8M5"/>
<name>A0AAN8J8M5_PATCE</name>
<evidence type="ECO:0000313" key="4">
    <source>
        <dbReference type="Proteomes" id="UP001347796"/>
    </source>
</evidence>
<dbReference type="PANTHER" id="PTHR46534">
    <property type="entry name" value="IGGFC_BINDING DOMAIN-CONTAINING PROTEIN"/>
    <property type="match status" value="1"/>
</dbReference>
<dbReference type="InterPro" id="IPR035234">
    <property type="entry name" value="IgGFc-bd_N"/>
</dbReference>